<dbReference type="EMBL" id="QRDZ01000048">
    <property type="protein sequence ID" value="RED54538.1"/>
    <property type="molecule type" value="Genomic_DNA"/>
</dbReference>
<dbReference type="SMART" id="SM00354">
    <property type="entry name" value="HTH_LACI"/>
    <property type="match status" value="1"/>
</dbReference>
<dbReference type="InterPro" id="IPR010982">
    <property type="entry name" value="Lambda_DNA-bd_dom_sf"/>
</dbReference>
<gene>
    <name evidence="6" type="ORF">DFP98_1489</name>
</gene>
<feature type="domain" description="HTH lacI-type" evidence="5">
    <location>
        <begin position="6"/>
        <end position="60"/>
    </location>
</feature>
<evidence type="ECO:0000256" key="4">
    <source>
        <dbReference type="ARBA" id="ARBA00023163"/>
    </source>
</evidence>
<evidence type="ECO:0000259" key="5">
    <source>
        <dbReference type="PROSITE" id="PS50932"/>
    </source>
</evidence>
<dbReference type="RefSeq" id="WP_116065439.1">
    <property type="nucleotide sequence ID" value="NZ_QRDZ01000048.1"/>
</dbReference>
<dbReference type="OrthoDB" id="2026446at2"/>
<dbReference type="Proteomes" id="UP000256977">
    <property type="component" value="Unassembled WGS sequence"/>
</dbReference>
<keyword evidence="2" id="KW-0805">Transcription regulation</keyword>
<evidence type="ECO:0000313" key="7">
    <source>
        <dbReference type="Proteomes" id="UP000256977"/>
    </source>
</evidence>
<comment type="caution">
    <text evidence="6">The sequence shown here is derived from an EMBL/GenBank/DDBJ whole genome shotgun (WGS) entry which is preliminary data.</text>
</comment>
<sequence>MQSRKVTLDTIANRLGITKVSVSKALNNQPGVSESLRKKILQTSSELGYLPKSASKQANNVSKLGIVVPKRFFLDTDNFYTKIYYHMNQECTQLGISLSIYLLDPEQEQSRALPLSLAQDASELSGLFIAGEVSDSYVELLAAHAFPVIAIDFYKTDLELDCVIPDNFQSGYAVTKYLIDRGHSQIGFVGNPRYTTSVMDRYCGYLKALNTYRLEAPPDWLLVNNDDDGTYQVDFELPAELPTAFVCHCDMAAYKLLLKLQAEGVSVPEQVSLISFDNTDLSRTISPALTSVNIGKEDFAVEAVSRMLHCIKHPEEPSKNIYLPSKIIERDSVRKLH</sequence>
<dbReference type="PROSITE" id="PS50932">
    <property type="entry name" value="HTH_LACI_2"/>
    <property type="match status" value="1"/>
</dbReference>
<proteinExistence type="predicted"/>
<reference evidence="6 7" key="1">
    <citation type="submission" date="2018-07" db="EMBL/GenBank/DDBJ databases">
        <title>Genomic Encyclopedia of Type Strains, Phase III (KMG-III): the genomes of soil and plant-associated and newly described type strains.</title>
        <authorList>
            <person name="Whitman W."/>
        </authorList>
    </citation>
    <scope>NUCLEOTIDE SEQUENCE [LARGE SCALE GENOMIC DNA]</scope>
    <source>
        <strain evidence="6 7">CECT 7287</strain>
    </source>
</reference>
<dbReference type="SUPFAM" id="SSF53822">
    <property type="entry name" value="Periplasmic binding protein-like I"/>
    <property type="match status" value="1"/>
</dbReference>
<accession>A0A3D9HYF0</accession>
<dbReference type="CDD" id="cd19974">
    <property type="entry name" value="PBP1_LacI-like"/>
    <property type="match status" value="1"/>
</dbReference>
<dbReference type="GO" id="GO:0003700">
    <property type="term" value="F:DNA-binding transcription factor activity"/>
    <property type="evidence" value="ECO:0007669"/>
    <property type="project" value="TreeGrafter"/>
</dbReference>
<dbReference type="InterPro" id="IPR000843">
    <property type="entry name" value="HTH_LacI"/>
</dbReference>
<dbReference type="Pfam" id="PF13377">
    <property type="entry name" value="Peripla_BP_3"/>
    <property type="match status" value="1"/>
</dbReference>
<keyword evidence="1" id="KW-0678">Repressor</keyword>
<dbReference type="InterPro" id="IPR046335">
    <property type="entry name" value="LacI/GalR-like_sensor"/>
</dbReference>
<dbReference type="CDD" id="cd01392">
    <property type="entry name" value="HTH_LacI"/>
    <property type="match status" value="1"/>
</dbReference>
<keyword evidence="3" id="KW-0238">DNA-binding</keyword>
<keyword evidence="7" id="KW-1185">Reference proteome</keyword>
<dbReference type="GO" id="GO:0000976">
    <property type="term" value="F:transcription cis-regulatory region binding"/>
    <property type="evidence" value="ECO:0007669"/>
    <property type="project" value="TreeGrafter"/>
</dbReference>
<dbReference type="PANTHER" id="PTHR30146:SF148">
    <property type="entry name" value="HTH-TYPE TRANSCRIPTIONAL REPRESSOR PURR-RELATED"/>
    <property type="match status" value="1"/>
</dbReference>
<keyword evidence="4" id="KW-0804">Transcription</keyword>
<dbReference type="AlphaFoldDB" id="A0A3D9HYF0"/>
<dbReference type="InterPro" id="IPR028082">
    <property type="entry name" value="Peripla_BP_I"/>
</dbReference>
<organism evidence="6 7">
    <name type="scientific">Cohnella phaseoli</name>
    <dbReference type="NCBI Taxonomy" id="456490"/>
    <lineage>
        <taxon>Bacteria</taxon>
        <taxon>Bacillati</taxon>
        <taxon>Bacillota</taxon>
        <taxon>Bacilli</taxon>
        <taxon>Bacillales</taxon>
        <taxon>Paenibacillaceae</taxon>
        <taxon>Cohnella</taxon>
    </lineage>
</organism>
<dbReference type="Gene3D" id="3.40.50.2300">
    <property type="match status" value="2"/>
</dbReference>
<dbReference type="SUPFAM" id="SSF47413">
    <property type="entry name" value="lambda repressor-like DNA-binding domains"/>
    <property type="match status" value="1"/>
</dbReference>
<evidence type="ECO:0000256" key="2">
    <source>
        <dbReference type="ARBA" id="ARBA00023015"/>
    </source>
</evidence>
<dbReference type="Gene3D" id="1.10.260.40">
    <property type="entry name" value="lambda repressor-like DNA-binding domains"/>
    <property type="match status" value="1"/>
</dbReference>
<dbReference type="PANTHER" id="PTHR30146">
    <property type="entry name" value="LACI-RELATED TRANSCRIPTIONAL REPRESSOR"/>
    <property type="match status" value="1"/>
</dbReference>
<evidence type="ECO:0000313" key="6">
    <source>
        <dbReference type="EMBL" id="RED54538.1"/>
    </source>
</evidence>
<evidence type="ECO:0000256" key="3">
    <source>
        <dbReference type="ARBA" id="ARBA00023125"/>
    </source>
</evidence>
<evidence type="ECO:0000256" key="1">
    <source>
        <dbReference type="ARBA" id="ARBA00022491"/>
    </source>
</evidence>
<protein>
    <submittedName>
        <fullName evidence="6">LacI family transcriptional regulator</fullName>
    </submittedName>
</protein>
<name>A0A3D9HYF0_9BACL</name>
<dbReference type="Pfam" id="PF00356">
    <property type="entry name" value="LacI"/>
    <property type="match status" value="1"/>
</dbReference>